<accession>A0A1G7JS71</accession>
<evidence type="ECO:0000313" key="1">
    <source>
        <dbReference type="EMBL" id="SDF27780.1"/>
    </source>
</evidence>
<dbReference type="RefSeq" id="WP_092152879.1">
    <property type="nucleotide sequence ID" value="NZ_FNBX01000003.1"/>
</dbReference>
<dbReference type="STRING" id="571438.SAMN05192586_103126"/>
<organism evidence="1 2">
    <name type="scientific">Desulfovibrio legallii</name>
    <dbReference type="NCBI Taxonomy" id="571438"/>
    <lineage>
        <taxon>Bacteria</taxon>
        <taxon>Pseudomonadati</taxon>
        <taxon>Thermodesulfobacteriota</taxon>
        <taxon>Desulfovibrionia</taxon>
        <taxon>Desulfovibrionales</taxon>
        <taxon>Desulfovibrionaceae</taxon>
        <taxon>Desulfovibrio</taxon>
    </lineage>
</organism>
<sequence>MTGGERLCAALAFSCMVHWGALYLLAAVDSAEPSGGAAAIRLEALGVDAAATAGGAGISMEAAPSPSERADTADKRRQAFFAYLEDLEAAVHAHRLDGGEQGLIGVAVFAFSVRPDGSFSVPALRQTSGSAVLDAAARRAILAVSGTVKRPPVLGDGDIPVVLHVKYQYDLR</sequence>
<evidence type="ECO:0008006" key="3">
    <source>
        <dbReference type="Google" id="ProtNLM"/>
    </source>
</evidence>
<reference evidence="2" key="1">
    <citation type="submission" date="2016-10" db="EMBL/GenBank/DDBJ databases">
        <authorList>
            <person name="Varghese N."/>
            <person name="Submissions S."/>
        </authorList>
    </citation>
    <scope>NUCLEOTIDE SEQUENCE [LARGE SCALE GENOMIC DNA]</scope>
    <source>
        <strain evidence="2">KHC7</strain>
    </source>
</reference>
<dbReference type="EMBL" id="FNBX01000003">
    <property type="protein sequence ID" value="SDF27780.1"/>
    <property type="molecule type" value="Genomic_DNA"/>
</dbReference>
<dbReference type="Gene3D" id="3.30.1150.10">
    <property type="match status" value="1"/>
</dbReference>
<protein>
    <recommendedName>
        <fullName evidence="3">TonB family protein</fullName>
    </recommendedName>
</protein>
<keyword evidence="2" id="KW-1185">Reference proteome</keyword>
<dbReference type="OrthoDB" id="5459717at2"/>
<name>A0A1G7JS71_9BACT</name>
<dbReference type="SUPFAM" id="SSF74653">
    <property type="entry name" value="TolA/TonB C-terminal domain"/>
    <property type="match status" value="1"/>
</dbReference>
<proteinExistence type="predicted"/>
<dbReference type="Proteomes" id="UP000199355">
    <property type="component" value="Unassembled WGS sequence"/>
</dbReference>
<evidence type="ECO:0000313" key="2">
    <source>
        <dbReference type="Proteomes" id="UP000199355"/>
    </source>
</evidence>
<gene>
    <name evidence="1" type="ORF">SAMN05192586_103126</name>
</gene>
<dbReference type="AlphaFoldDB" id="A0A1G7JS71"/>